<evidence type="ECO:0000313" key="3">
    <source>
        <dbReference type="Proteomes" id="UP000663292"/>
    </source>
</evidence>
<keyword evidence="1" id="KW-0472">Membrane</keyword>
<sequence>MGTRGDGDEPDVSDIFDRLEELAETVDSAEERREVEAVMDLASEATRSDAAFGRVIWGFDRADASEALLGALLFGIPMAVEGGTQEIGAFLAGHPLLLAGTGLAAVSITIGVLYVAEIQDVRVKNRLFGIVPYRLVGVLTISFLLAVTMLTGWGRVDWNEPVVALANVVVAFVPMSLGAALGDILPGS</sequence>
<gene>
    <name evidence="2" type="ORF">HSEST_1050</name>
</gene>
<reference evidence="2 3" key="1">
    <citation type="submission" date="2020-11" db="EMBL/GenBank/DDBJ databases">
        <title>Carbohydrate-dependent, anaerobic sulfur respiration: A novel catabolism in halophilic archaea.</title>
        <authorList>
            <person name="Sorokin D.Y."/>
            <person name="Messina E."/>
            <person name="Smedile F."/>
            <person name="La Cono V."/>
            <person name="Hallsworth J.E."/>
            <person name="Yakimov M.M."/>
        </authorList>
    </citation>
    <scope>NUCLEOTIDE SEQUENCE [LARGE SCALE GENOMIC DNA]</scope>
    <source>
        <strain evidence="2 3">HSR-Est</strain>
    </source>
</reference>
<keyword evidence="1" id="KW-1133">Transmembrane helix</keyword>
<feature type="transmembrane region" description="Helical" evidence="1">
    <location>
        <begin position="96"/>
        <end position="115"/>
    </location>
</feature>
<dbReference type="Proteomes" id="UP000663292">
    <property type="component" value="Chromosome"/>
</dbReference>
<name>A0A897NSW4_9EURY</name>
<dbReference type="GeneID" id="68857684"/>
<protein>
    <submittedName>
        <fullName evidence="2">Putative membrane protein</fullName>
    </submittedName>
</protein>
<proteinExistence type="predicted"/>
<dbReference type="AlphaFoldDB" id="A0A897NSW4"/>
<organism evidence="2 3">
    <name type="scientific">Halapricum desulfuricans</name>
    <dbReference type="NCBI Taxonomy" id="2841257"/>
    <lineage>
        <taxon>Archaea</taxon>
        <taxon>Methanobacteriati</taxon>
        <taxon>Methanobacteriota</taxon>
        <taxon>Stenosarchaea group</taxon>
        <taxon>Halobacteria</taxon>
        <taxon>Halobacteriales</taxon>
        <taxon>Haloarculaceae</taxon>
        <taxon>Halapricum</taxon>
    </lineage>
</organism>
<keyword evidence="3" id="KW-1185">Reference proteome</keyword>
<evidence type="ECO:0000256" key="1">
    <source>
        <dbReference type="SAM" id="Phobius"/>
    </source>
</evidence>
<dbReference type="RefSeq" id="WP_324254842.1">
    <property type="nucleotide sequence ID" value="NZ_CP064791.1"/>
</dbReference>
<dbReference type="EMBL" id="CP064791">
    <property type="protein sequence ID" value="QSG14585.1"/>
    <property type="molecule type" value="Genomic_DNA"/>
</dbReference>
<feature type="transmembrane region" description="Helical" evidence="1">
    <location>
        <begin position="127"/>
        <end position="150"/>
    </location>
</feature>
<accession>A0A897NSW4</accession>
<feature type="transmembrane region" description="Helical" evidence="1">
    <location>
        <begin position="162"/>
        <end position="185"/>
    </location>
</feature>
<evidence type="ECO:0000313" key="2">
    <source>
        <dbReference type="EMBL" id="QSG14585.1"/>
    </source>
</evidence>
<keyword evidence="1" id="KW-0812">Transmembrane</keyword>